<keyword evidence="1" id="KW-0378">Hydrolase</keyword>
<dbReference type="PANTHER" id="PTHR30337:SF7">
    <property type="entry name" value="PHOSPHOESTERASE"/>
    <property type="match status" value="1"/>
</dbReference>
<proteinExistence type="predicted"/>
<comment type="caution">
    <text evidence="3">The sequence shown here is derived from an EMBL/GenBank/DDBJ whole genome shotgun (WGS) entry which is preliminary data.</text>
</comment>
<keyword evidence="4" id="KW-1185">Reference proteome</keyword>
<dbReference type="InterPro" id="IPR050535">
    <property type="entry name" value="DNA_Repair-Maintenance_Comp"/>
</dbReference>
<evidence type="ECO:0000256" key="1">
    <source>
        <dbReference type="ARBA" id="ARBA00022801"/>
    </source>
</evidence>
<dbReference type="InterPro" id="IPR004843">
    <property type="entry name" value="Calcineurin-like_PHP"/>
</dbReference>
<dbReference type="Pfam" id="PF00149">
    <property type="entry name" value="Metallophos"/>
    <property type="match status" value="1"/>
</dbReference>
<evidence type="ECO:0000259" key="2">
    <source>
        <dbReference type="Pfam" id="PF00149"/>
    </source>
</evidence>
<sequence>MVRFIHAADLHFDRPFEGLSALKEYQAFFLEYNQQMVQTLVDVALEEAVDFLVLAGDTFHQNRPTLKMQRLFFEQMDRLAQRNIPVYLCFGNHDYYDPTRYWFDFPKNVHLFTSEEVATMMGETAEHERYAISAFSYCHPWIRTTKASEFPPRMAVDVHIGMYHGEVGVSGQYAPFQVADLQTKGYDYWALGHIHVPTKLASQPPICYPGTPLGRNKKEDKIAGIQLVTIHPQQAPIIEQISVAGIHWLTGQLSLAGCSSKKNVLDRLLSEPIHSRPCFLQLELFDTDDLPSDWLSPVEKQELLAYVNQRQGEQTTQWLYDVTVVKEAQQDQGSPLLLDFAEWQLLYQTYQEPTVFHQTVEELWTQPVLSQLFQTTSFQKKVLANVQRRIYEEFDVKEEGE</sequence>
<reference evidence="4" key="1">
    <citation type="journal article" date="2019" name="Int. J. Syst. Evol. Microbiol.">
        <title>The Global Catalogue of Microorganisms (GCM) 10K type strain sequencing project: providing services to taxonomists for standard genome sequencing and annotation.</title>
        <authorList>
            <consortium name="The Broad Institute Genomics Platform"/>
            <consortium name="The Broad Institute Genome Sequencing Center for Infectious Disease"/>
            <person name="Wu L."/>
            <person name="Ma J."/>
        </authorList>
    </citation>
    <scope>NUCLEOTIDE SEQUENCE [LARGE SCALE GENOMIC DNA]</scope>
    <source>
        <strain evidence="4">TISTR 932</strain>
    </source>
</reference>
<dbReference type="Proteomes" id="UP001597427">
    <property type="component" value="Unassembled WGS sequence"/>
</dbReference>
<keyword evidence="3" id="KW-0269">Exonuclease</keyword>
<accession>A0ABW5THZ8</accession>
<dbReference type="GO" id="GO:0004527">
    <property type="term" value="F:exonuclease activity"/>
    <property type="evidence" value="ECO:0007669"/>
    <property type="project" value="UniProtKB-KW"/>
</dbReference>
<protein>
    <submittedName>
        <fullName evidence="3">Exonuclease SbcCD subunit D</fullName>
    </submittedName>
</protein>
<dbReference type="InterPro" id="IPR041796">
    <property type="entry name" value="Mre11_N"/>
</dbReference>
<dbReference type="InterPro" id="IPR029052">
    <property type="entry name" value="Metallo-depent_PP-like"/>
</dbReference>
<organism evidence="3 4">
    <name type="scientific">Enterococcus camelliae</name>
    <dbReference type="NCBI Taxonomy" id="453959"/>
    <lineage>
        <taxon>Bacteria</taxon>
        <taxon>Bacillati</taxon>
        <taxon>Bacillota</taxon>
        <taxon>Bacilli</taxon>
        <taxon>Lactobacillales</taxon>
        <taxon>Enterococcaceae</taxon>
        <taxon>Enterococcus</taxon>
    </lineage>
</organism>
<keyword evidence="3" id="KW-0540">Nuclease</keyword>
<evidence type="ECO:0000313" key="4">
    <source>
        <dbReference type="Proteomes" id="UP001597427"/>
    </source>
</evidence>
<name>A0ABW5THZ8_9ENTE</name>
<dbReference type="PANTHER" id="PTHR30337">
    <property type="entry name" value="COMPONENT OF ATP-DEPENDENT DSDNA EXONUCLEASE"/>
    <property type="match status" value="1"/>
</dbReference>
<dbReference type="RefSeq" id="WP_379980052.1">
    <property type="nucleotide sequence ID" value="NZ_JBHUMO010000025.1"/>
</dbReference>
<dbReference type="Gene3D" id="3.60.21.10">
    <property type="match status" value="1"/>
</dbReference>
<dbReference type="PIRSF" id="PIRSF033091">
    <property type="entry name" value="Pesterase_YhaO"/>
    <property type="match status" value="1"/>
</dbReference>
<dbReference type="SUPFAM" id="SSF56300">
    <property type="entry name" value="Metallo-dependent phosphatases"/>
    <property type="match status" value="1"/>
</dbReference>
<gene>
    <name evidence="3" type="ORF">ACFSR0_03750</name>
</gene>
<feature type="domain" description="Calcineurin-like phosphoesterase" evidence="2">
    <location>
        <begin position="3"/>
        <end position="197"/>
    </location>
</feature>
<dbReference type="EMBL" id="JBHUMO010000025">
    <property type="protein sequence ID" value="MFD2728544.1"/>
    <property type="molecule type" value="Genomic_DNA"/>
</dbReference>
<dbReference type="CDD" id="cd00840">
    <property type="entry name" value="MPP_Mre11_N"/>
    <property type="match status" value="1"/>
</dbReference>
<evidence type="ECO:0000313" key="3">
    <source>
        <dbReference type="EMBL" id="MFD2728544.1"/>
    </source>
</evidence>
<dbReference type="InterPro" id="IPR014576">
    <property type="entry name" value="Pesterase_YhaO"/>
</dbReference>